<evidence type="ECO:0000313" key="2">
    <source>
        <dbReference type="EMBL" id="PLW33076.1"/>
    </source>
</evidence>
<keyword evidence="3" id="KW-1185">Reference proteome</keyword>
<dbReference type="AlphaFoldDB" id="A0A2N5U5T0"/>
<dbReference type="STRING" id="200324.A0A2N5U5T0"/>
<feature type="region of interest" description="Disordered" evidence="1">
    <location>
        <begin position="150"/>
        <end position="193"/>
    </location>
</feature>
<evidence type="ECO:0000313" key="3">
    <source>
        <dbReference type="Proteomes" id="UP000235388"/>
    </source>
</evidence>
<dbReference type="EMBL" id="PGCJ01000308">
    <property type="protein sequence ID" value="PLW33076.1"/>
    <property type="molecule type" value="Genomic_DNA"/>
</dbReference>
<sequence>MLANKPTGSLLEPLRPLATNLCPSNSLCYPTRLPGPSPLVSDTSTLHEPTSLLLSATTTYLPASNPTSPPAFCCLHPPANQKTSPPPAPCLLHPPESKPTALPQISTTSTCLPASPGAHPPLPATTSRLLAIRQARQVCLLHPPASQLTSLPGAPCHPHLPPSDPTRPAAPSHLHLAPSDPTSSPGSPCLLAT</sequence>
<dbReference type="Proteomes" id="UP000235388">
    <property type="component" value="Unassembled WGS sequence"/>
</dbReference>
<gene>
    <name evidence="2" type="ORF">PCANC_23001</name>
</gene>
<accession>A0A2N5U5T0</accession>
<evidence type="ECO:0000256" key="1">
    <source>
        <dbReference type="SAM" id="MobiDB-lite"/>
    </source>
</evidence>
<name>A0A2N5U5T0_9BASI</name>
<reference evidence="2 3" key="1">
    <citation type="submission" date="2017-11" db="EMBL/GenBank/DDBJ databases">
        <title>De novo assembly and phasing of dikaryotic genomes from two isolates of Puccinia coronata f. sp. avenae, the causal agent of oat crown rust.</title>
        <authorList>
            <person name="Miller M.E."/>
            <person name="Zhang Y."/>
            <person name="Omidvar V."/>
            <person name="Sperschneider J."/>
            <person name="Schwessinger B."/>
            <person name="Raley C."/>
            <person name="Palmer J.M."/>
            <person name="Garnica D."/>
            <person name="Upadhyaya N."/>
            <person name="Rathjen J."/>
            <person name="Taylor J.M."/>
            <person name="Park R.F."/>
            <person name="Dodds P.N."/>
            <person name="Hirsch C.D."/>
            <person name="Kianian S.F."/>
            <person name="Figueroa M."/>
        </authorList>
    </citation>
    <scope>NUCLEOTIDE SEQUENCE [LARGE SCALE GENOMIC DNA]</scope>
    <source>
        <strain evidence="2">12NC29</strain>
    </source>
</reference>
<comment type="caution">
    <text evidence="2">The sequence shown here is derived from an EMBL/GenBank/DDBJ whole genome shotgun (WGS) entry which is preliminary data.</text>
</comment>
<proteinExistence type="predicted"/>
<protein>
    <submittedName>
        <fullName evidence="2">Uncharacterized protein</fullName>
    </submittedName>
</protein>
<organism evidence="2 3">
    <name type="scientific">Puccinia coronata f. sp. avenae</name>
    <dbReference type="NCBI Taxonomy" id="200324"/>
    <lineage>
        <taxon>Eukaryota</taxon>
        <taxon>Fungi</taxon>
        <taxon>Dikarya</taxon>
        <taxon>Basidiomycota</taxon>
        <taxon>Pucciniomycotina</taxon>
        <taxon>Pucciniomycetes</taxon>
        <taxon>Pucciniales</taxon>
        <taxon>Pucciniaceae</taxon>
        <taxon>Puccinia</taxon>
    </lineage>
</organism>